<keyword evidence="2" id="KW-0812">Transmembrane</keyword>
<dbReference type="EMBL" id="JALLKP010000114">
    <property type="protein sequence ID" value="KAK2194466.1"/>
    <property type="molecule type" value="Genomic_DNA"/>
</dbReference>
<feature type="transmembrane region" description="Helical" evidence="2">
    <location>
        <begin position="6"/>
        <end position="26"/>
    </location>
</feature>
<feature type="coiled-coil region" evidence="1">
    <location>
        <begin position="183"/>
        <end position="230"/>
    </location>
</feature>
<evidence type="ECO:0000313" key="7">
    <source>
        <dbReference type="EMBL" id="KAK2194466.1"/>
    </source>
</evidence>
<comment type="caution">
    <text evidence="5">The sequence shown here is derived from an EMBL/GenBank/DDBJ whole genome shotgun (WGS) entry which is preliminary data.</text>
</comment>
<evidence type="ECO:0000313" key="5">
    <source>
        <dbReference type="EMBL" id="KAK2194418.1"/>
    </source>
</evidence>
<dbReference type="AlphaFoldDB" id="A0AAD9PGP0"/>
<dbReference type="KEGG" id="bdw:94338363"/>
<dbReference type="EMBL" id="JALLKP010000129">
    <property type="protein sequence ID" value="KAK2194416.1"/>
    <property type="molecule type" value="Genomic_DNA"/>
</dbReference>
<evidence type="ECO:0000313" key="6">
    <source>
        <dbReference type="EMBL" id="KAK2194464.1"/>
    </source>
</evidence>
<reference evidence="5" key="1">
    <citation type="journal article" date="2023" name="Nat. Microbiol.">
        <title>Babesia duncani multi-omics identifies virulence factors and drug targets.</title>
        <authorList>
            <person name="Singh P."/>
            <person name="Lonardi S."/>
            <person name="Liang Q."/>
            <person name="Vydyam P."/>
            <person name="Khabirova E."/>
            <person name="Fang T."/>
            <person name="Gihaz S."/>
            <person name="Thekkiniath J."/>
            <person name="Munshi M."/>
            <person name="Abel S."/>
            <person name="Ciampossin L."/>
            <person name="Batugedara G."/>
            <person name="Gupta M."/>
            <person name="Lu X.M."/>
            <person name="Lenz T."/>
            <person name="Chakravarty S."/>
            <person name="Cornillot E."/>
            <person name="Hu Y."/>
            <person name="Ma W."/>
            <person name="Gonzalez L.M."/>
            <person name="Sanchez S."/>
            <person name="Estrada K."/>
            <person name="Sanchez-Flores A."/>
            <person name="Montero E."/>
            <person name="Harb O.S."/>
            <person name="Le Roch K.G."/>
            <person name="Mamoun C.B."/>
        </authorList>
    </citation>
    <scope>NUCLEOTIDE SEQUENCE</scope>
    <source>
        <strain evidence="5">WA1</strain>
    </source>
</reference>
<organism evidence="5 8">
    <name type="scientific">Babesia duncani</name>
    <dbReference type="NCBI Taxonomy" id="323732"/>
    <lineage>
        <taxon>Eukaryota</taxon>
        <taxon>Sar</taxon>
        <taxon>Alveolata</taxon>
        <taxon>Apicomplexa</taxon>
        <taxon>Aconoidasida</taxon>
        <taxon>Piroplasmida</taxon>
        <taxon>Babesiidae</taxon>
        <taxon>Babesia</taxon>
    </lineage>
</organism>
<dbReference type="GeneID" id="94338363"/>
<sequence length="250" mass="29476">MDFKWFITFRVLVFNGFLSAIAFPLIDPYEAFKFFDLVAEIRDNSYETSAIELVNEMFAFIEGVCDSDHNAIETIVDIFDKEKLLRYAESNIQFLEKYKTRLPNFKKKNQEYMGILKKTIVGGVWKGFVGSGKQRMNQLRFYMNWIYSIRRLIEHVDVWIFNLTDIRATKLFLEPLGKSIKCITDTIEKVHKLQNEMNNKEIMKAYPNILESAKALFNNYLENLDDYNDILERDLQLLVTVVRNIECVRG</sequence>
<evidence type="ECO:0000313" key="3">
    <source>
        <dbReference type="EMBL" id="KAK2194414.1"/>
    </source>
</evidence>
<protein>
    <submittedName>
        <fullName evidence="5">Uncharacterized protein</fullName>
    </submittedName>
</protein>
<gene>
    <name evidence="6" type="ORF">BdWA1_004069</name>
    <name evidence="7" type="ORF">BdWA1_004071</name>
    <name evidence="3" type="ORF">BdWA1_004117</name>
    <name evidence="4" type="ORF">BdWA1_004119</name>
    <name evidence="5" type="ORF">BdWA1_004121</name>
</gene>
<dbReference type="EMBL" id="JALLKP010000114">
    <property type="protein sequence ID" value="KAK2194464.1"/>
    <property type="molecule type" value="Genomic_DNA"/>
</dbReference>
<dbReference type="Proteomes" id="UP001214638">
    <property type="component" value="Unassembled WGS sequence"/>
</dbReference>
<keyword evidence="2" id="KW-1133">Transmembrane helix</keyword>
<evidence type="ECO:0000256" key="1">
    <source>
        <dbReference type="SAM" id="Coils"/>
    </source>
</evidence>
<dbReference type="RefSeq" id="XP_067801310.1">
    <property type="nucleotide sequence ID" value="XM_067949072.1"/>
</dbReference>
<dbReference type="EMBL" id="JALLKP010000129">
    <property type="protein sequence ID" value="KAK2194414.1"/>
    <property type="molecule type" value="Genomic_DNA"/>
</dbReference>
<accession>A0AAD9PGP0</accession>
<keyword evidence="8" id="KW-1185">Reference proteome</keyword>
<name>A0AAD9PGP0_9APIC</name>
<evidence type="ECO:0000313" key="8">
    <source>
        <dbReference type="Proteomes" id="UP001214638"/>
    </source>
</evidence>
<keyword evidence="1" id="KW-0175">Coiled coil</keyword>
<keyword evidence="2" id="KW-0472">Membrane</keyword>
<evidence type="ECO:0000256" key="2">
    <source>
        <dbReference type="SAM" id="Phobius"/>
    </source>
</evidence>
<proteinExistence type="predicted"/>
<evidence type="ECO:0000313" key="4">
    <source>
        <dbReference type="EMBL" id="KAK2194416.1"/>
    </source>
</evidence>
<dbReference type="EMBL" id="JALLKP010000129">
    <property type="protein sequence ID" value="KAK2194418.1"/>
    <property type="molecule type" value="Genomic_DNA"/>
</dbReference>